<dbReference type="GO" id="GO:0005576">
    <property type="term" value="C:extracellular region"/>
    <property type="evidence" value="ECO:0007669"/>
    <property type="project" value="UniProtKB-SubCell"/>
</dbReference>
<keyword evidence="11 17" id="KW-0408">Iron</keyword>
<feature type="binding site" description="axial binding residue" evidence="17">
    <location>
        <position position="194"/>
    </location>
    <ligand>
        <name>heme b</name>
        <dbReference type="ChEBI" id="CHEBI:60344"/>
    </ligand>
    <ligandPart>
        <name>Fe</name>
        <dbReference type="ChEBI" id="CHEBI:18248"/>
    </ligandPart>
</feature>
<feature type="binding site" evidence="17">
    <location>
        <position position="90"/>
    </location>
    <ligand>
        <name>Ca(2+)</name>
        <dbReference type="ChEBI" id="CHEBI:29108"/>
        <label>1</label>
    </ligand>
</feature>
<dbReference type="AlphaFoldDB" id="A0AAV3NTT5"/>
<dbReference type="GO" id="GO:0042744">
    <property type="term" value="P:hydrogen peroxide catabolic process"/>
    <property type="evidence" value="ECO:0007669"/>
    <property type="project" value="UniProtKB-KW"/>
</dbReference>
<evidence type="ECO:0000256" key="15">
    <source>
        <dbReference type="PIRSR" id="PIRSR600823-1"/>
    </source>
</evidence>
<comment type="function">
    <text evidence="2">Removal of H(2)O(2), oxidation of toxic reductants, biosynthesis and degradation of lignin, suberization, auxin catabolism, response to environmental stresses such as wounding, pathogen attack and oxidative stress. These functions might be dependent on each isozyme/isoform in each plant tissue.</text>
</comment>
<gene>
    <name evidence="22" type="ORF">LIER_35639</name>
</gene>
<dbReference type="SUPFAM" id="SSF48113">
    <property type="entry name" value="Heme-dependent peroxidases"/>
    <property type="match status" value="1"/>
</dbReference>
<evidence type="ECO:0000256" key="8">
    <source>
        <dbReference type="ARBA" id="ARBA00022723"/>
    </source>
</evidence>
<dbReference type="PROSITE" id="PS00435">
    <property type="entry name" value="PEROXIDASE_1"/>
    <property type="match status" value="1"/>
</dbReference>
<evidence type="ECO:0000259" key="21">
    <source>
        <dbReference type="PROSITE" id="PS50873"/>
    </source>
</evidence>
<dbReference type="CDD" id="cd00693">
    <property type="entry name" value="secretory_peroxidase"/>
    <property type="match status" value="1"/>
</dbReference>
<evidence type="ECO:0000256" key="4">
    <source>
        <dbReference type="ARBA" id="ARBA00012313"/>
    </source>
</evidence>
<dbReference type="GO" id="GO:0140825">
    <property type="term" value="F:lactoperoxidase activity"/>
    <property type="evidence" value="ECO:0007669"/>
    <property type="project" value="UniProtKB-EC"/>
</dbReference>
<dbReference type="Proteomes" id="UP001454036">
    <property type="component" value="Unassembled WGS sequence"/>
</dbReference>
<keyword evidence="9 17" id="KW-0106">Calcium</keyword>
<dbReference type="PROSITE" id="PS50873">
    <property type="entry name" value="PEROXIDASE_4"/>
    <property type="match status" value="1"/>
</dbReference>
<dbReference type="GO" id="GO:0020037">
    <property type="term" value="F:heme binding"/>
    <property type="evidence" value="ECO:0007669"/>
    <property type="project" value="UniProtKB-UniRule"/>
</dbReference>
<keyword evidence="10 20" id="KW-0560">Oxidoreductase</keyword>
<comment type="subcellular location">
    <subcellularLocation>
        <location evidence="20">Secreted</location>
    </subcellularLocation>
</comment>
<dbReference type="EMBL" id="BAABME010015758">
    <property type="protein sequence ID" value="GAA0142814.1"/>
    <property type="molecule type" value="Genomic_DNA"/>
</dbReference>
<evidence type="ECO:0000256" key="3">
    <source>
        <dbReference type="ARBA" id="ARBA00006873"/>
    </source>
</evidence>
<keyword evidence="14 20" id="KW-0376">Hydrogen peroxide</keyword>
<evidence type="ECO:0000256" key="14">
    <source>
        <dbReference type="ARBA" id="ARBA00023324"/>
    </source>
</evidence>
<dbReference type="PROSITE" id="PS00436">
    <property type="entry name" value="PEROXIDASE_2"/>
    <property type="match status" value="1"/>
</dbReference>
<organism evidence="22 23">
    <name type="scientific">Lithospermum erythrorhizon</name>
    <name type="common">Purple gromwell</name>
    <name type="synonym">Lithospermum officinale var. erythrorhizon</name>
    <dbReference type="NCBI Taxonomy" id="34254"/>
    <lineage>
        <taxon>Eukaryota</taxon>
        <taxon>Viridiplantae</taxon>
        <taxon>Streptophyta</taxon>
        <taxon>Embryophyta</taxon>
        <taxon>Tracheophyta</taxon>
        <taxon>Spermatophyta</taxon>
        <taxon>Magnoliopsida</taxon>
        <taxon>eudicotyledons</taxon>
        <taxon>Gunneridae</taxon>
        <taxon>Pentapetalae</taxon>
        <taxon>asterids</taxon>
        <taxon>lamiids</taxon>
        <taxon>Boraginales</taxon>
        <taxon>Boraginaceae</taxon>
        <taxon>Boraginoideae</taxon>
        <taxon>Lithospermeae</taxon>
        <taxon>Lithospermum</taxon>
    </lineage>
</organism>
<evidence type="ECO:0000256" key="19">
    <source>
        <dbReference type="PIRSR" id="PIRSR600823-5"/>
    </source>
</evidence>
<dbReference type="EC" id="1.11.1.7" evidence="4 20"/>
<keyword evidence="12 19" id="KW-1015">Disulfide bond</keyword>
<keyword evidence="23" id="KW-1185">Reference proteome</keyword>
<dbReference type="FunFam" id="1.10.420.10:FF:000001">
    <property type="entry name" value="Peroxidase"/>
    <property type="match status" value="1"/>
</dbReference>
<dbReference type="InterPro" id="IPR000823">
    <property type="entry name" value="Peroxidase_pln"/>
</dbReference>
<evidence type="ECO:0000256" key="16">
    <source>
        <dbReference type="PIRSR" id="PIRSR600823-2"/>
    </source>
</evidence>
<evidence type="ECO:0000256" key="5">
    <source>
        <dbReference type="ARBA" id="ARBA00022525"/>
    </source>
</evidence>
<feature type="site" description="Transition state stabilizer" evidence="18">
    <location>
        <position position="64"/>
    </location>
</feature>
<feature type="binding site" evidence="17">
    <location>
        <position position="72"/>
    </location>
    <ligand>
        <name>Ca(2+)</name>
        <dbReference type="ChEBI" id="CHEBI:29108"/>
        <label>1</label>
    </ligand>
</feature>
<evidence type="ECO:0000313" key="22">
    <source>
        <dbReference type="EMBL" id="GAA0142814.1"/>
    </source>
</evidence>
<dbReference type="Pfam" id="PF00141">
    <property type="entry name" value="peroxidase"/>
    <property type="match status" value="1"/>
</dbReference>
<dbReference type="FunFam" id="1.10.520.10:FF:000008">
    <property type="entry name" value="Peroxidase"/>
    <property type="match status" value="1"/>
</dbReference>
<feature type="binding site" evidence="17">
    <location>
        <position position="74"/>
    </location>
    <ligand>
        <name>Ca(2+)</name>
        <dbReference type="ChEBI" id="CHEBI:29108"/>
        <label>1</label>
    </ligand>
</feature>
<evidence type="ECO:0000256" key="10">
    <source>
        <dbReference type="ARBA" id="ARBA00023002"/>
    </source>
</evidence>
<evidence type="ECO:0000256" key="9">
    <source>
        <dbReference type="ARBA" id="ARBA00022837"/>
    </source>
</evidence>
<feature type="disulfide bond" evidence="19">
    <location>
        <begin position="201"/>
        <end position="233"/>
    </location>
</feature>
<dbReference type="InterPro" id="IPR019793">
    <property type="entry name" value="Peroxidases_heam-ligand_BS"/>
</dbReference>
<evidence type="ECO:0000313" key="23">
    <source>
        <dbReference type="Proteomes" id="UP001454036"/>
    </source>
</evidence>
<keyword evidence="5 20" id="KW-0964">Secreted</keyword>
<comment type="cofactor">
    <cofactor evidence="17 20">
        <name>Ca(2+)</name>
        <dbReference type="ChEBI" id="CHEBI:29108"/>
    </cofactor>
    <text evidence="17 20">Binds 2 calcium ions per subunit.</text>
</comment>
<evidence type="ECO:0000256" key="18">
    <source>
        <dbReference type="PIRSR" id="PIRSR600823-4"/>
    </source>
</evidence>
<dbReference type="InterPro" id="IPR019794">
    <property type="entry name" value="Peroxidases_AS"/>
</dbReference>
<feature type="binding site" evidence="17">
    <location>
        <position position="76"/>
    </location>
    <ligand>
        <name>Ca(2+)</name>
        <dbReference type="ChEBI" id="CHEBI:29108"/>
        <label>1</label>
    </ligand>
</feature>
<evidence type="ECO:0000256" key="13">
    <source>
        <dbReference type="ARBA" id="ARBA00023180"/>
    </source>
</evidence>
<feature type="disulfide bond" evidence="19">
    <location>
        <begin position="122"/>
        <end position="319"/>
    </location>
</feature>
<dbReference type="InterPro" id="IPR002016">
    <property type="entry name" value="Haem_peroxidase"/>
</dbReference>
<dbReference type="Gene3D" id="1.10.520.10">
    <property type="match status" value="1"/>
</dbReference>
<keyword evidence="8 17" id="KW-0479">Metal-binding</keyword>
<feature type="binding site" evidence="17">
    <location>
        <position position="69"/>
    </location>
    <ligand>
        <name>Ca(2+)</name>
        <dbReference type="ChEBI" id="CHEBI:29108"/>
        <label>1</label>
    </ligand>
</feature>
<evidence type="ECO:0000256" key="17">
    <source>
        <dbReference type="PIRSR" id="PIRSR600823-3"/>
    </source>
</evidence>
<dbReference type="Gene3D" id="1.10.420.10">
    <property type="entry name" value="Peroxidase, domain 2"/>
    <property type="match status" value="1"/>
</dbReference>
<sequence length="323" mass="35208">MARNNLFVVLIFLGILANGLGPFGVNGLSLTYYLFTCPLVESIVKVNVDKILRIDPGLAGPLVRMHFHDCFVEGCDGSVLIDSTPGNKAEKDAESNLSLRGFEVIDEIKAEVEKRCPGIVSCADILALVAKDVVLFSGGPMFFVPKGRKDGRRSKAADALVKLPPFTSNASQLIDFVGKLGLTAQDLVALSGAHTLGAARCSSFKHRLKNFNATHDIDPSIDPEFLKVLNKTCAAGDTAEQPFDGSIIQFNNEYFQALQKNKGVLFSDQTLATNPKTKELVDTYANNRAVFFLDFQRAMIKMGIMNVKEGSNGEVRKTCRKIN</sequence>
<feature type="domain" description="Plant heme peroxidase family profile" evidence="21">
    <location>
        <begin position="27"/>
        <end position="323"/>
    </location>
</feature>
<feature type="binding site" evidence="17">
    <location>
        <position position="244"/>
    </location>
    <ligand>
        <name>Ca(2+)</name>
        <dbReference type="ChEBI" id="CHEBI:29108"/>
        <label>2</label>
    </ligand>
</feature>
<keyword evidence="7 20" id="KW-0349">Heme</keyword>
<name>A0AAV3NTT5_LITER</name>
<comment type="caution">
    <text evidence="22">The sequence shown here is derived from an EMBL/GenBank/DDBJ whole genome shotgun (WGS) entry which is preliminary data.</text>
</comment>
<comment type="cofactor">
    <cofactor evidence="17 20">
        <name>heme b</name>
        <dbReference type="ChEBI" id="CHEBI:60344"/>
    </cofactor>
    <text evidence="17 20">Binds 1 heme b (iron(II)-protoporphyrin IX) group per subunit.</text>
</comment>
<comment type="similarity">
    <text evidence="3">Belongs to the peroxidase family. Ascorbate peroxidase subfamily.</text>
</comment>
<keyword evidence="6 20" id="KW-0575">Peroxidase</keyword>
<evidence type="ECO:0000256" key="7">
    <source>
        <dbReference type="ARBA" id="ARBA00022617"/>
    </source>
</evidence>
<feature type="binding site" evidence="17">
    <location>
        <position position="195"/>
    </location>
    <ligand>
        <name>Ca(2+)</name>
        <dbReference type="ChEBI" id="CHEBI:29108"/>
        <label>2</label>
    </ligand>
</feature>
<dbReference type="GO" id="GO:0046872">
    <property type="term" value="F:metal ion binding"/>
    <property type="evidence" value="ECO:0007669"/>
    <property type="project" value="UniProtKB-UniRule"/>
</dbReference>
<evidence type="ECO:0000256" key="11">
    <source>
        <dbReference type="ARBA" id="ARBA00023004"/>
    </source>
</evidence>
<dbReference type="PRINTS" id="PR00461">
    <property type="entry name" value="PLPEROXIDASE"/>
</dbReference>
<evidence type="ECO:0000256" key="1">
    <source>
        <dbReference type="ARBA" id="ARBA00000189"/>
    </source>
</evidence>
<feature type="active site" description="Proton acceptor" evidence="15">
    <location>
        <position position="68"/>
    </location>
</feature>
<comment type="catalytic activity">
    <reaction evidence="1 20">
        <text>2 a phenolic donor + H2O2 = 2 a phenolic radical donor + 2 H2O</text>
        <dbReference type="Rhea" id="RHEA:56136"/>
        <dbReference type="ChEBI" id="CHEBI:15377"/>
        <dbReference type="ChEBI" id="CHEBI:16240"/>
        <dbReference type="ChEBI" id="CHEBI:139520"/>
        <dbReference type="ChEBI" id="CHEBI:139521"/>
        <dbReference type="EC" id="1.11.1.7"/>
    </reaction>
</comment>
<evidence type="ECO:0000256" key="2">
    <source>
        <dbReference type="ARBA" id="ARBA00002322"/>
    </source>
</evidence>
<keyword evidence="13" id="KW-0325">Glycoprotein</keyword>
<reference evidence="22 23" key="1">
    <citation type="submission" date="2024-01" db="EMBL/GenBank/DDBJ databases">
        <title>The complete chloroplast genome sequence of Lithospermum erythrorhizon: insights into the phylogenetic relationship among Boraginaceae species and the maternal lineages of purple gromwells.</title>
        <authorList>
            <person name="Okada T."/>
            <person name="Watanabe K."/>
        </authorList>
    </citation>
    <scope>NUCLEOTIDE SEQUENCE [LARGE SCALE GENOMIC DNA]</scope>
</reference>
<dbReference type="PRINTS" id="PR00458">
    <property type="entry name" value="PEROXIDASE"/>
</dbReference>
<evidence type="ECO:0000256" key="12">
    <source>
        <dbReference type="ARBA" id="ARBA00023157"/>
    </source>
</evidence>
<dbReference type="GO" id="GO:0006979">
    <property type="term" value="P:response to oxidative stress"/>
    <property type="evidence" value="ECO:0007669"/>
    <property type="project" value="UniProtKB-UniRule"/>
</dbReference>
<feature type="disulfide bond" evidence="19">
    <location>
        <begin position="70"/>
        <end position="75"/>
    </location>
</feature>
<dbReference type="InterPro" id="IPR010255">
    <property type="entry name" value="Haem_peroxidase_sf"/>
</dbReference>
<proteinExistence type="inferred from homology"/>
<comment type="similarity">
    <text evidence="20">Belongs to the peroxidase family. Classical plant (class III) peroxidase subfamily.</text>
</comment>
<protein>
    <recommendedName>
        <fullName evidence="4 20">Peroxidase</fullName>
        <ecNumber evidence="4 20">1.11.1.7</ecNumber>
    </recommendedName>
</protein>
<dbReference type="InterPro" id="IPR033905">
    <property type="entry name" value="Secretory_peroxidase"/>
</dbReference>
<dbReference type="PANTHER" id="PTHR31517:SF48">
    <property type="entry name" value="PEROXIDASE 16-RELATED"/>
    <property type="match status" value="1"/>
</dbReference>
<accession>A0AAV3NTT5</accession>
<feature type="binding site" evidence="16">
    <location>
        <position position="164"/>
    </location>
    <ligand>
        <name>substrate</name>
    </ligand>
</feature>
<dbReference type="PANTHER" id="PTHR31517">
    <property type="match status" value="1"/>
</dbReference>
<feature type="disulfide bond" evidence="19">
    <location>
        <begin position="37"/>
        <end position="116"/>
    </location>
</feature>
<evidence type="ECO:0000256" key="20">
    <source>
        <dbReference type="RuleBase" id="RU362060"/>
    </source>
</evidence>
<evidence type="ECO:0000256" key="6">
    <source>
        <dbReference type="ARBA" id="ARBA00022559"/>
    </source>
</evidence>
<feature type="binding site" evidence="17">
    <location>
        <position position="78"/>
    </location>
    <ligand>
        <name>Ca(2+)</name>
        <dbReference type="ChEBI" id="CHEBI:29108"/>
        <label>1</label>
    </ligand>
</feature>